<comment type="caution">
    <text evidence="4">The sequence shown here is derived from an EMBL/GenBank/DDBJ whole genome shotgun (WGS) entry which is preliminary data.</text>
</comment>
<keyword evidence="5" id="KW-1185">Reference proteome</keyword>
<evidence type="ECO:0000259" key="3">
    <source>
        <dbReference type="Pfam" id="PF22725"/>
    </source>
</evidence>
<dbReference type="Proteomes" id="UP001575105">
    <property type="component" value="Unassembled WGS sequence"/>
</dbReference>
<organism evidence="4 5">
    <name type="scientific">Natronomicrosphaera hydrolytica</name>
    <dbReference type="NCBI Taxonomy" id="3242702"/>
    <lineage>
        <taxon>Bacteria</taxon>
        <taxon>Pseudomonadati</taxon>
        <taxon>Planctomycetota</taxon>
        <taxon>Phycisphaerae</taxon>
        <taxon>Phycisphaerales</taxon>
        <taxon>Phycisphaeraceae</taxon>
        <taxon>Natronomicrosphaera</taxon>
    </lineage>
</organism>
<dbReference type="EMBL" id="JBGUBD010000003">
    <property type="protein sequence ID" value="MFA9477772.1"/>
    <property type="molecule type" value="Genomic_DNA"/>
</dbReference>
<feature type="domain" description="GFO/IDH/MocA-like oxidoreductase" evidence="3">
    <location>
        <begin position="131"/>
        <end position="265"/>
    </location>
</feature>
<proteinExistence type="predicted"/>
<dbReference type="InterPro" id="IPR000683">
    <property type="entry name" value="Gfo/Idh/MocA-like_OxRdtase_N"/>
</dbReference>
<feature type="domain" description="Gfo/Idh/MocA-like oxidoreductase N-terminal" evidence="2">
    <location>
        <begin position="5"/>
        <end position="116"/>
    </location>
</feature>
<keyword evidence="1" id="KW-0560">Oxidoreductase</keyword>
<evidence type="ECO:0000256" key="1">
    <source>
        <dbReference type="ARBA" id="ARBA00023002"/>
    </source>
</evidence>
<dbReference type="Gene3D" id="3.40.50.720">
    <property type="entry name" value="NAD(P)-binding Rossmann-like Domain"/>
    <property type="match status" value="1"/>
</dbReference>
<dbReference type="InterPro" id="IPR055170">
    <property type="entry name" value="GFO_IDH_MocA-like_dom"/>
</dbReference>
<dbReference type="InterPro" id="IPR050463">
    <property type="entry name" value="Gfo/Idh/MocA_oxidrdct_glycsds"/>
</dbReference>
<dbReference type="SUPFAM" id="SSF51735">
    <property type="entry name" value="NAD(P)-binding Rossmann-fold domains"/>
    <property type="match status" value="1"/>
</dbReference>
<evidence type="ECO:0000313" key="5">
    <source>
        <dbReference type="Proteomes" id="UP001575105"/>
    </source>
</evidence>
<accession>A0ABV4U376</accession>
<name>A0ABV4U376_9BACT</name>
<dbReference type="InterPro" id="IPR036291">
    <property type="entry name" value="NAD(P)-bd_dom_sf"/>
</dbReference>
<protein>
    <submittedName>
        <fullName evidence="4">Gfo/Idh/MocA family protein</fullName>
    </submittedName>
</protein>
<reference evidence="4 5" key="1">
    <citation type="submission" date="2024-08" db="EMBL/GenBank/DDBJ databases">
        <title>Whole-genome sequencing of halo(alkali)philic microorganisms from hypersaline lakes.</title>
        <authorList>
            <person name="Sorokin D.Y."/>
            <person name="Merkel A.Y."/>
            <person name="Messina E."/>
            <person name="Yakimov M."/>
        </authorList>
    </citation>
    <scope>NUCLEOTIDE SEQUENCE [LARGE SCALE GENOMIC DNA]</scope>
    <source>
        <strain evidence="4 5">AB-hyl4</strain>
    </source>
</reference>
<dbReference type="PANTHER" id="PTHR43818">
    <property type="entry name" value="BCDNA.GH03377"/>
    <property type="match status" value="1"/>
</dbReference>
<evidence type="ECO:0000313" key="4">
    <source>
        <dbReference type="EMBL" id="MFA9477772.1"/>
    </source>
</evidence>
<evidence type="ECO:0000259" key="2">
    <source>
        <dbReference type="Pfam" id="PF01408"/>
    </source>
</evidence>
<sequence>MNKSRIGVVGCGVIGSFHVRSSVQSAYADAVAVADVNEASAQALADKHGVAKVYGDAQKLFADPDVDGVVLALPANLRRRLALAALQAGKHVLIEKPAALNDDEVQQIMAAQNGQVVMCCQNRYEFTPSARAAARHVASGALGKLRLVRVRGVTSPMKPPPAQPPVWRLRRDLNGGGIMANWGCYDLHYMLSVLNWSVTPQTVMAQMWPIGGPFADYADPSSDAETHLLMFVRCADEVVISFERAELLATPPSKAWEIIGENGTLVLEMTPGNEKQVVFYRRDPGNQGVTSDVIWSGEEDGFMPHQGTLDAFALAIQRNDGSPKPLRQASFVQRLTDAAYQSSETGQTVTVDFTDHGAALSPDEFEQVPTVALAEPPATD</sequence>
<dbReference type="Pfam" id="PF01408">
    <property type="entry name" value="GFO_IDH_MocA"/>
    <property type="match status" value="1"/>
</dbReference>
<dbReference type="Gene3D" id="3.30.360.10">
    <property type="entry name" value="Dihydrodipicolinate Reductase, domain 2"/>
    <property type="match status" value="1"/>
</dbReference>
<dbReference type="SUPFAM" id="SSF55347">
    <property type="entry name" value="Glyceraldehyde-3-phosphate dehydrogenase-like, C-terminal domain"/>
    <property type="match status" value="1"/>
</dbReference>
<dbReference type="PANTHER" id="PTHR43818:SF11">
    <property type="entry name" value="BCDNA.GH03377"/>
    <property type="match status" value="1"/>
</dbReference>
<gene>
    <name evidence="4" type="ORF">ACERK3_05625</name>
</gene>
<dbReference type="RefSeq" id="WP_425344697.1">
    <property type="nucleotide sequence ID" value="NZ_JBGUBD010000003.1"/>
</dbReference>
<dbReference type="Pfam" id="PF22725">
    <property type="entry name" value="GFO_IDH_MocA_C3"/>
    <property type="match status" value="1"/>
</dbReference>